<feature type="compositionally biased region" description="Pro residues" evidence="1">
    <location>
        <begin position="285"/>
        <end position="319"/>
    </location>
</feature>
<sequence>MRAVRPPAFADGPVPRPWLPWAMAGAAAGCVTGFFVFVLSAQALADKPGLFAVVLAAFLVMVAGLIAVLALGASFITEAPLQVRTPPTIQGALQVALRPGRSGRPGPMPPAVGAQWVAPLARAVAGTMAAGSSRLMVLAARDRLIHGVPVFTFRWTMTGSDNPTAVRANQRAAFRAVRVRLAQPTRPQRIGPVLLIPGSIRPDQPIGDECTAGWLDPASARLLNSPTVRRALLPLGGSWVAIHRTAVVVHDQDLGRGTKPLPHRVDATIALARAIDTTLAGLSGPPSPSASGPPSPVRMPPPSLVRTPTPGPARTPPPSLVRTPTSAPARPPAASPPARTPAPPIPPAPGWAPPFPPIPGPPFPGPAAQGPPAYVPAGQLPVPATDGPPAQLPRPPADDPTARLGYPPADGPTAQLVHPAADGPTAQVPLRPAPVSPADPPTVQLPAPESATVQLPPRPPA</sequence>
<feature type="compositionally biased region" description="Pro residues" evidence="1">
    <location>
        <begin position="329"/>
        <end position="365"/>
    </location>
</feature>
<keyword evidence="2" id="KW-0472">Membrane</keyword>
<protein>
    <submittedName>
        <fullName evidence="3">Uncharacterized protein</fullName>
    </submittedName>
</protein>
<keyword evidence="2" id="KW-0812">Transmembrane</keyword>
<evidence type="ECO:0000313" key="3">
    <source>
        <dbReference type="EMBL" id="GAA1703046.1"/>
    </source>
</evidence>
<accession>A0ABP4UDD1</accession>
<keyword evidence="4" id="KW-1185">Reference proteome</keyword>
<evidence type="ECO:0000256" key="2">
    <source>
        <dbReference type="SAM" id="Phobius"/>
    </source>
</evidence>
<name>A0ABP4UDD1_9ACTN</name>
<evidence type="ECO:0000256" key="1">
    <source>
        <dbReference type="SAM" id="MobiDB-lite"/>
    </source>
</evidence>
<feature type="transmembrane region" description="Helical" evidence="2">
    <location>
        <begin position="50"/>
        <end position="76"/>
    </location>
</feature>
<feature type="transmembrane region" description="Helical" evidence="2">
    <location>
        <begin position="18"/>
        <end position="38"/>
    </location>
</feature>
<proteinExistence type="predicted"/>
<feature type="compositionally biased region" description="Low complexity" evidence="1">
    <location>
        <begin position="366"/>
        <end position="379"/>
    </location>
</feature>
<comment type="caution">
    <text evidence="3">The sequence shown here is derived from an EMBL/GenBank/DDBJ whole genome shotgun (WGS) entry which is preliminary data.</text>
</comment>
<dbReference type="Proteomes" id="UP001500618">
    <property type="component" value="Unassembled WGS sequence"/>
</dbReference>
<dbReference type="PROSITE" id="PS51257">
    <property type="entry name" value="PROKAR_LIPOPROTEIN"/>
    <property type="match status" value="1"/>
</dbReference>
<dbReference type="EMBL" id="BAAANY010000026">
    <property type="protein sequence ID" value="GAA1703046.1"/>
    <property type="molecule type" value="Genomic_DNA"/>
</dbReference>
<feature type="compositionally biased region" description="Pro residues" evidence="1">
    <location>
        <begin position="431"/>
        <end position="440"/>
    </location>
</feature>
<gene>
    <name evidence="3" type="ORF">GCM10009765_60560</name>
</gene>
<organism evidence="3 4">
    <name type="scientific">Fodinicola feengrottensis</name>
    <dbReference type="NCBI Taxonomy" id="435914"/>
    <lineage>
        <taxon>Bacteria</taxon>
        <taxon>Bacillati</taxon>
        <taxon>Actinomycetota</taxon>
        <taxon>Actinomycetes</taxon>
        <taxon>Mycobacteriales</taxon>
        <taxon>Fodinicola</taxon>
    </lineage>
</organism>
<dbReference type="PRINTS" id="PR01217">
    <property type="entry name" value="PRICHEXTENSN"/>
</dbReference>
<feature type="region of interest" description="Disordered" evidence="1">
    <location>
        <begin position="280"/>
        <end position="461"/>
    </location>
</feature>
<reference evidence="4" key="1">
    <citation type="journal article" date="2019" name="Int. J. Syst. Evol. Microbiol.">
        <title>The Global Catalogue of Microorganisms (GCM) 10K type strain sequencing project: providing services to taxonomists for standard genome sequencing and annotation.</title>
        <authorList>
            <consortium name="The Broad Institute Genomics Platform"/>
            <consortium name="The Broad Institute Genome Sequencing Center for Infectious Disease"/>
            <person name="Wu L."/>
            <person name="Ma J."/>
        </authorList>
    </citation>
    <scope>NUCLEOTIDE SEQUENCE [LARGE SCALE GENOMIC DNA]</scope>
    <source>
        <strain evidence="4">JCM 14718</strain>
    </source>
</reference>
<evidence type="ECO:0000313" key="4">
    <source>
        <dbReference type="Proteomes" id="UP001500618"/>
    </source>
</evidence>
<keyword evidence="2" id="KW-1133">Transmembrane helix</keyword>